<gene>
    <name evidence="1" type="ORF">GCM10007977_046930</name>
</gene>
<dbReference type="SUPFAM" id="SSF56024">
    <property type="entry name" value="Phospholipase D/nuclease"/>
    <property type="match status" value="1"/>
</dbReference>
<name>A0A917TW47_9ACTN</name>
<dbReference type="Gene3D" id="3.30.870.10">
    <property type="entry name" value="Endonuclease Chain A"/>
    <property type="match status" value="1"/>
</dbReference>
<dbReference type="CDD" id="cd09176">
    <property type="entry name" value="PLDc_unchar6"/>
    <property type="match status" value="1"/>
</dbReference>
<reference evidence="1" key="2">
    <citation type="submission" date="2020-09" db="EMBL/GenBank/DDBJ databases">
        <authorList>
            <person name="Sun Q."/>
            <person name="Ohkuma M."/>
        </authorList>
    </citation>
    <scope>NUCLEOTIDE SEQUENCE</scope>
    <source>
        <strain evidence="1">JCM 19831</strain>
    </source>
</reference>
<dbReference type="AlphaFoldDB" id="A0A917TW47"/>
<accession>A0A917TW47</accession>
<sequence length="488" mass="52680">MVGRPKPGHLFHPKLWALRFVDVATGESTLRLLVLSRNLTGDRSWDVCLRLDGTRATRPIADNRPLFDLIRGTLRLVTAPLAPTRLAAVEALAEDLRRAEWEHPEGVRSLLFHAMGVRGGSVPDFTGTRHLIVSPFCTADSLLQRAPGEHVTLVSRQEALDALPIEALEGLDTFVINGLAGLPADEATADRVVLTGLHAKVYVVEKGNQARVLLGSANATTGAFGGNVEFLVELVGGRTAMGIDALVGPQAALREILEPYARNDAAGPDEEDLRLREFIRDIAAIPLTATVATGPDGFGIRLTSEEPLPEEDDVRLTAQLHTRPGEALRLALGQPVAVNWTGLALTDVTPFIVITAQSDQERERTVVLATLIDDPAERLDEVLAGQVKTPDDFLRFLKLMLGLGTEAMPEVNAASGNGSGVWRASTSGLFELLLSALVDRPDQLDDLERLVSRLERTDAGVRLLPPGFAEIWQLMRQARDAAGTGVRA</sequence>
<keyword evidence="2" id="KW-1185">Reference proteome</keyword>
<proteinExistence type="predicted"/>
<dbReference type="Proteomes" id="UP000642070">
    <property type="component" value="Unassembled WGS sequence"/>
</dbReference>
<organism evidence="1 2">
    <name type="scientific">Dactylosporangium sucinum</name>
    <dbReference type="NCBI Taxonomy" id="1424081"/>
    <lineage>
        <taxon>Bacteria</taxon>
        <taxon>Bacillati</taxon>
        <taxon>Actinomycetota</taxon>
        <taxon>Actinomycetes</taxon>
        <taxon>Micromonosporales</taxon>
        <taxon>Micromonosporaceae</taxon>
        <taxon>Dactylosporangium</taxon>
    </lineage>
</organism>
<dbReference type="InterPro" id="IPR059166">
    <property type="entry name" value="PLD-like_cat"/>
</dbReference>
<evidence type="ECO:0000313" key="1">
    <source>
        <dbReference type="EMBL" id="GGM40146.1"/>
    </source>
</evidence>
<protein>
    <recommendedName>
        <fullName evidence="3">PLD phosphodiesterase domain-containing protein</fullName>
    </recommendedName>
</protein>
<dbReference type="EMBL" id="BMPI01000022">
    <property type="protein sequence ID" value="GGM40146.1"/>
    <property type="molecule type" value="Genomic_DNA"/>
</dbReference>
<evidence type="ECO:0008006" key="3">
    <source>
        <dbReference type="Google" id="ProtNLM"/>
    </source>
</evidence>
<reference evidence="1" key="1">
    <citation type="journal article" date="2014" name="Int. J. Syst. Evol. Microbiol.">
        <title>Complete genome sequence of Corynebacterium casei LMG S-19264T (=DSM 44701T), isolated from a smear-ripened cheese.</title>
        <authorList>
            <consortium name="US DOE Joint Genome Institute (JGI-PGF)"/>
            <person name="Walter F."/>
            <person name="Albersmeier A."/>
            <person name="Kalinowski J."/>
            <person name="Ruckert C."/>
        </authorList>
    </citation>
    <scope>NUCLEOTIDE SEQUENCE</scope>
    <source>
        <strain evidence="1">JCM 19831</strain>
    </source>
</reference>
<comment type="caution">
    <text evidence="1">The sequence shown here is derived from an EMBL/GenBank/DDBJ whole genome shotgun (WGS) entry which is preliminary data.</text>
</comment>
<evidence type="ECO:0000313" key="2">
    <source>
        <dbReference type="Proteomes" id="UP000642070"/>
    </source>
</evidence>